<dbReference type="EMBL" id="NXIG01000020">
    <property type="protein sequence ID" value="RXI28723.1"/>
    <property type="molecule type" value="Genomic_DNA"/>
</dbReference>
<dbReference type="OrthoDB" id="677920at2"/>
<dbReference type="Proteomes" id="UP000262582">
    <property type="component" value="Chromosome"/>
</dbReference>
<dbReference type="AlphaFoldDB" id="A0A347U7S1"/>
<reference evidence="1 3" key="2">
    <citation type="submission" date="2018-08" db="EMBL/GenBank/DDBJ databases">
        <title>Complete genome of the Arcobacter ellisii type strain LMG 26155.</title>
        <authorList>
            <person name="Miller W.G."/>
            <person name="Yee E."/>
            <person name="Bono J.L."/>
        </authorList>
    </citation>
    <scope>NUCLEOTIDE SEQUENCE [LARGE SCALE GENOMIC DNA]</scope>
    <source>
        <strain evidence="1 3">LMG 26155</strain>
    </source>
</reference>
<dbReference type="KEGG" id="aell:AELL_1232"/>
<evidence type="ECO:0000313" key="4">
    <source>
        <dbReference type="Proteomes" id="UP000290588"/>
    </source>
</evidence>
<organism evidence="2 4">
    <name type="scientific">Arcobacter ellisii</name>
    <dbReference type="NCBI Taxonomy" id="913109"/>
    <lineage>
        <taxon>Bacteria</taxon>
        <taxon>Pseudomonadati</taxon>
        <taxon>Campylobacterota</taxon>
        <taxon>Epsilonproteobacteria</taxon>
        <taxon>Campylobacterales</taxon>
        <taxon>Arcobacteraceae</taxon>
        <taxon>Arcobacter</taxon>
    </lineage>
</organism>
<keyword evidence="3" id="KW-1185">Reference proteome</keyword>
<dbReference type="EMBL" id="CP032097">
    <property type="protein sequence ID" value="AXX94899.1"/>
    <property type="molecule type" value="Genomic_DNA"/>
</dbReference>
<reference evidence="2 4" key="1">
    <citation type="submission" date="2017-09" db="EMBL/GenBank/DDBJ databases">
        <title>Genomics of the genus Arcobacter.</title>
        <authorList>
            <person name="Perez-Cataluna A."/>
            <person name="Figueras M.J."/>
            <person name="Salas-Masso N."/>
        </authorList>
    </citation>
    <scope>NUCLEOTIDE SEQUENCE [LARGE SCALE GENOMIC DNA]</scope>
    <source>
        <strain evidence="2 4">CECT 7837</strain>
    </source>
</reference>
<dbReference type="GO" id="GO:0046872">
    <property type="term" value="F:metal ion binding"/>
    <property type="evidence" value="ECO:0007669"/>
    <property type="project" value="InterPro"/>
</dbReference>
<dbReference type="Proteomes" id="UP000290588">
    <property type="component" value="Unassembled WGS sequence"/>
</dbReference>
<dbReference type="RefSeq" id="WP_118917105.1">
    <property type="nucleotide sequence ID" value="NZ_CP032097.1"/>
</dbReference>
<evidence type="ECO:0000313" key="2">
    <source>
        <dbReference type="EMBL" id="RXI28723.1"/>
    </source>
</evidence>
<dbReference type="SUPFAM" id="SSF55008">
    <property type="entry name" value="HMA, heavy metal-associated domain"/>
    <property type="match status" value="1"/>
</dbReference>
<name>A0A347U7S1_9BACT</name>
<evidence type="ECO:0000313" key="3">
    <source>
        <dbReference type="Proteomes" id="UP000262582"/>
    </source>
</evidence>
<evidence type="ECO:0000313" key="1">
    <source>
        <dbReference type="EMBL" id="AXX94899.1"/>
    </source>
</evidence>
<dbReference type="Gene3D" id="3.30.70.100">
    <property type="match status" value="1"/>
</dbReference>
<dbReference type="InterPro" id="IPR036163">
    <property type="entry name" value="HMA_dom_sf"/>
</dbReference>
<proteinExistence type="predicted"/>
<gene>
    <name evidence="1" type="ORF">AELL_1232</name>
    <name evidence="2" type="ORF">CP962_13675</name>
</gene>
<accession>A0A347U7S1</accession>
<protein>
    <submittedName>
        <fullName evidence="2">Heavy metal transport/detoxification protein</fullName>
    </submittedName>
    <submittedName>
        <fullName evidence="1">Heavy-metal-associated domain-containing protein, putative copper metallochaperone CopZ</fullName>
    </submittedName>
</protein>
<sequence>MKKTFKANNISCMSCANLIKGSLEDSFGEIEVNLNTSPREVTLEILTEEQEVTFKKEMQELGFEIIDN</sequence>